<gene>
    <name evidence="4" type="ORF">K458DRAFT_376274</name>
</gene>
<keyword evidence="3" id="KW-0472">Membrane</keyword>
<dbReference type="OrthoDB" id="1470350at2759"/>
<dbReference type="FunFam" id="1.10.630.10:FF:000051">
    <property type="entry name" value="Cytochrome P450 monooxygenase (Fum15)"/>
    <property type="match status" value="1"/>
</dbReference>
<keyword evidence="2" id="KW-0349">Heme</keyword>
<sequence>MMEITPINVIAISLFESAATFYLFPQVWPGGTLASFIAVFLALNLSFYAFYKLVVYPFFRSPFRHLPHPPTRGWPILGHGLVMFQRPAGESHLKFIKETENDGLIAWRSFFHVDRLLVTGPAAIADVLVHNSYDYEKPPWTRNFLRIFLGDGLLLTEGDDHKHQRKHIMPAFHFRHIKELYPVFWSKSIELCDSIKAELHDKPDSAIDIGHLSTQVTMDIIGMAGLGRDIGSLRNSDDELIKNYEEILQPTYERFAYFVLHLLLPRRVIRALPWKLNESVEITTSNLKRICTDFVAEKKSRMKMESQESKDILSIMLRSNNFSDDNLVDQLLTFLAAGHETTSSALTWATHLLATHPEIQTRLRAEIHENIPDPAALSDPSFDIPSLLESLPYLNAVCKEVLRLYPTLPVSARFAIRDTTITGQFVPKGTLLLIVPWATNRDPKLWGPDSEVFRPERWLDTSTGRAAMGGAESNYAFLTFFHGPRSCIGQVFARAELRALVAAVAGQFEMRMADPTEKIRVGGTITSKPINGMRLRLTPVVWGSAPGVGK</sequence>
<dbReference type="EMBL" id="MU005610">
    <property type="protein sequence ID" value="KAF2678674.1"/>
    <property type="molecule type" value="Genomic_DNA"/>
</dbReference>
<evidence type="ECO:0000313" key="5">
    <source>
        <dbReference type="Proteomes" id="UP000799291"/>
    </source>
</evidence>
<evidence type="ECO:0000256" key="1">
    <source>
        <dbReference type="ARBA" id="ARBA00010617"/>
    </source>
</evidence>
<dbReference type="PANTHER" id="PTHR24305">
    <property type="entry name" value="CYTOCHROME P450"/>
    <property type="match status" value="1"/>
</dbReference>
<dbReference type="SUPFAM" id="SSF48264">
    <property type="entry name" value="Cytochrome P450"/>
    <property type="match status" value="1"/>
</dbReference>
<keyword evidence="3" id="KW-0812">Transmembrane</keyword>
<evidence type="ECO:0000256" key="2">
    <source>
        <dbReference type="PIRSR" id="PIRSR602401-1"/>
    </source>
</evidence>
<dbReference type="InterPro" id="IPR050121">
    <property type="entry name" value="Cytochrome_P450_monoxygenase"/>
</dbReference>
<keyword evidence="2" id="KW-0479">Metal-binding</keyword>
<proteinExistence type="inferred from homology"/>
<dbReference type="InterPro" id="IPR002401">
    <property type="entry name" value="Cyt_P450_E_grp-I"/>
</dbReference>
<dbReference type="PRINTS" id="PR00385">
    <property type="entry name" value="P450"/>
</dbReference>
<dbReference type="InterPro" id="IPR036396">
    <property type="entry name" value="Cyt_P450_sf"/>
</dbReference>
<dbReference type="GO" id="GO:0004497">
    <property type="term" value="F:monooxygenase activity"/>
    <property type="evidence" value="ECO:0007669"/>
    <property type="project" value="InterPro"/>
</dbReference>
<feature type="transmembrane region" description="Helical" evidence="3">
    <location>
        <begin position="30"/>
        <end position="51"/>
    </location>
</feature>
<dbReference type="CDD" id="cd11069">
    <property type="entry name" value="CYP_FUM15-like"/>
    <property type="match status" value="1"/>
</dbReference>
<reference evidence="4" key="1">
    <citation type="journal article" date="2020" name="Stud. Mycol.">
        <title>101 Dothideomycetes genomes: a test case for predicting lifestyles and emergence of pathogens.</title>
        <authorList>
            <person name="Haridas S."/>
            <person name="Albert R."/>
            <person name="Binder M."/>
            <person name="Bloem J."/>
            <person name="Labutti K."/>
            <person name="Salamov A."/>
            <person name="Andreopoulos B."/>
            <person name="Baker S."/>
            <person name="Barry K."/>
            <person name="Bills G."/>
            <person name="Bluhm B."/>
            <person name="Cannon C."/>
            <person name="Castanera R."/>
            <person name="Culley D."/>
            <person name="Daum C."/>
            <person name="Ezra D."/>
            <person name="Gonzalez J."/>
            <person name="Henrissat B."/>
            <person name="Kuo A."/>
            <person name="Liang C."/>
            <person name="Lipzen A."/>
            <person name="Lutzoni F."/>
            <person name="Magnuson J."/>
            <person name="Mondo S."/>
            <person name="Nolan M."/>
            <person name="Ohm R."/>
            <person name="Pangilinan J."/>
            <person name="Park H.-J."/>
            <person name="Ramirez L."/>
            <person name="Alfaro M."/>
            <person name="Sun H."/>
            <person name="Tritt A."/>
            <person name="Yoshinaga Y."/>
            <person name="Zwiers L.-H."/>
            <person name="Turgeon B."/>
            <person name="Goodwin S."/>
            <person name="Spatafora J."/>
            <person name="Crous P."/>
            <person name="Grigoriev I."/>
        </authorList>
    </citation>
    <scope>NUCLEOTIDE SEQUENCE</scope>
    <source>
        <strain evidence="4">CBS 122367</strain>
    </source>
</reference>
<keyword evidence="2" id="KW-0408">Iron</keyword>
<comment type="cofactor">
    <cofactor evidence="2">
        <name>heme</name>
        <dbReference type="ChEBI" id="CHEBI:30413"/>
    </cofactor>
</comment>
<dbReference type="PANTHER" id="PTHR24305:SF166">
    <property type="entry name" value="CYTOCHROME P450 12A4, MITOCHONDRIAL-RELATED"/>
    <property type="match status" value="1"/>
</dbReference>
<dbReference type="Proteomes" id="UP000799291">
    <property type="component" value="Unassembled WGS sequence"/>
</dbReference>
<protein>
    <submittedName>
        <fullName evidence="4">Cytochrome P450</fullName>
    </submittedName>
</protein>
<keyword evidence="5" id="KW-1185">Reference proteome</keyword>
<dbReference type="GO" id="GO:0005506">
    <property type="term" value="F:iron ion binding"/>
    <property type="evidence" value="ECO:0007669"/>
    <property type="project" value="InterPro"/>
</dbReference>
<comment type="similarity">
    <text evidence="1">Belongs to the cytochrome P450 family.</text>
</comment>
<dbReference type="InterPro" id="IPR001128">
    <property type="entry name" value="Cyt_P450"/>
</dbReference>
<dbReference type="Pfam" id="PF00067">
    <property type="entry name" value="p450"/>
    <property type="match status" value="1"/>
</dbReference>
<evidence type="ECO:0000256" key="3">
    <source>
        <dbReference type="SAM" id="Phobius"/>
    </source>
</evidence>
<dbReference type="Gene3D" id="1.10.630.10">
    <property type="entry name" value="Cytochrome P450"/>
    <property type="match status" value="1"/>
</dbReference>
<feature type="binding site" description="axial binding residue" evidence="2">
    <location>
        <position position="487"/>
    </location>
    <ligand>
        <name>heme</name>
        <dbReference type="ChEBI" id="CHEBI:30413"/>
    </ligand>
    <ligandPart>
        <name>Fe</name>
        <dbReference type="ChEBI" id="CHEBI:18248"/>
    </ligandPart>
</feature>
<keyword evidence="3" id="KW-1133">Transmembrane helix</keyword>
<dbReference type="PRINTS" id="PR00463">
    <property type="entry name" value="EP450I"/>
</dbReference>
<dbReference type="GO" id="GO:0016705">
    <property type="term" value="F:oxidoreductase activity, acting on paired donors, with incorporation or reduction of molecular oxygen"/>
    <property type="evidence" value="ECO:0007669"/>
    <property type="project" value="InterPro"/>
</dbReference>
<name>A0A6G1IKA4_9PLEO</name>
<dbReference type="AlphaFoldDB" id="A0A6G1IKA4"/>
<organism evidence="4 5">
    <name type="scientific">Lentithecium fluviatile CBS 122367</name>
    <dbReference type="NCBI Taxonomy" id="1168545"/>
    <lineage>
        <taxon>Eukaryota</taxon>
        <taxon>Fungi</taxon>
        <taxon>Dikarya</taxon>
        <taxon>Ascomycota</taxon>
        <taxon>Pezizomycotina</taxon>
        <taxon>Dothideomycetes</taxon>
        <taxon>Pleosporomycetidae</taxon>
        <taxon>Pleosporales</taxon>
        <taxon>Massarineae</taxon>
        <taxon>Lentitheciaceae</taxon>
        <taxon>Lentithecium</taxon>
    </lineage>
</organism>
<dbReference type="GO" id="GO:0020037">
    <property type="term" value="F:heme binding"/>
    <property type="evidence" value="ECO:0007669"/>
    <property type="project" value="InterPro"/>
</dbReference>
<evidence type="ECO:0000313" key="4">
    <source>
        <dbReference type="EMBL" id="KAF2678674.1"/>
    </source>
</evidence>
<accession>A0A6G1IKA4</accession>